<dbReference type="Proteomes" id="UP001465153">
    <property type="component" value="Unassembled WGS sequence"/>
</dbReference>
<keyword evidence="1" id="KW-0812">Transmembrane</keyword>
<feature type="transmembrane region" description="Helical" evidence="1">
    <location>
        <begin position="48"/>
        <end position="69"/>
    </location>
</feature>
<reference evidence="2 3" key="1">
    <citation type="submission" date="2024-04" db="EMBL/GenBank/DDBJ databases">
        <title>Draft genome sequence of Sessilibacter corallicola NBRC 116591.</title>
        <authorList>
            <person name="Miyakawa T."/>
            <person name="Kusuya Y."/>
            <person name="Miura T."/>
        </authorList>
    </citation>
    <scope>NUCLEOTIDE SEQUENCE [LARGE SCALE GENOMIC DNA]</scope>
    <source>
        <strain evidence="2 3">KU-00831-HH</strain>
    </source>
</reference>
<proteinExistence type="predicted"/>
<evidence type="ECO:0000313" key="2">
    <source>
        <dbReference type="EMBL" id="GAA6167391.1"/>
    </source>
</evidence>
<dbReference type="EMBL" id="BAABWN010000003">
    <property type="protein sequence ID" value="GAA6167391.1"/>
    <property type="molecule type" value="Genomic_DNA"/>
</dbReference>
<comment type="caution">
    <text evidence="2">The sequence shown here is derived from an EMBL/GenBank/DDBJ whole genome shotgun (WGS) entry which is preliminary data.</text>
</comment>
<feature type="transmembrane region" description="Helical" evidence="1">
    <location>
        <begin position="81"/>
        <end position="102"/>
    </location>
</feature>
<evidence type="ECO:0000256" key="1">
    <source>
        <dbReference type="SAM" id="Phobius"/>
    </source>
</evidence>
<dbReference type="InterPro" id="IPR018729">
    <property type="entry name" value="DUF2269_transmembrane"/>
</dbReference>
<keyword evidence="1" id="KW-1133">Transmembrane helix</keyword>
<keyword evidence="1" id="KW-0472">Membrane</keyword>
<dbReference type="Pfam" id="PF10027">
    <property type="entry name" value="DUF2269"/>
    <property type="match status" value="1"/>
</dbReference>
<sequence length="156" mass="17889">MEYLLIKTLHILSSTLLFGTGIGSAFYKWITDRSGNLQAIAKTNRSVVLADWIFTTPTIIIQPISGFWLLHLLGFSLTQDWVVATILLYLFAGACWLPVVWLQIRMRELADNALANNEKLGADYQHYARIWFWLGVPAFIAMIIIYFLMVFKPTFL</sequence>
<feature type="transmembrane region" description="Helical" evidence="1">
    <location>
        <begin position="6"/>
        <end position="27"/>
    </location>
</feature>
<gene>
    <name evidence="2" type="ORF">NBRC116591_12010</name>
</gene>
<protein>
    <submittedName>
        <fullName evidence="2">DUF2269 family protein</fullName>
    </submittedName>
</protein>
<organism evidence="2 3">
    <name type="scientific">Sessilibacter corallicola</name>
    <dbReference type="NCBI Taxonomy" id="2904075"/>
    <lineage>
        <taxon>Bacteria</taxon>
        <taxon>Pseudomonadati</taxon>
        <taxon>Pseudomonadota</taxon>
        <taxon>Gammaproteobacteria</taxon>
        <taxon>Cellvibrionales</taxon>
        <taxon>Cellvibrionaceae</taxon>
        <taxon>Sessilibacter</taxon>
    </lineage>
</organism>
<evidence type="ECO:0000313" key="3">
    <source>
        <dbReference type="Proteomes" id="UP001465153"/>
    </source>
</evidence>
<feature type="transmembrane region" description="Helical" evidence="1">
    <location>
        <begin position="130"/>
        <end position="151"/>
    </location>
</feature>
<accession>A0ABQ0A6V2</accession>
<name>A0ABQ0A6V2_9GAMM</name>
<dbReference type="RefSeq" id="WP_353302045.1">
    <property type="nucleotide sequence ID" value="NZ_BAABWN010000003.1"/>
</dbReference>
<keyword evidence="3" id="KW-1185">Reference proteome</keyword>